<name>A0A8H4RD41_9HELO</name>
<evidence type="ECO:0000313" key="2">
    <source>
        <dbReference type="Proteomes" id="UP000566819"/>
    </source>
</evidence>
<keyword evidence="2" id="KW-1185">Reference proteome</keyword>
<dbReference type="AlphaFoldDB" id="A0A8H4RD41"/>
<protein>
    <submittedName>
        <fullName evidence="1">Uncharacterized protein</fullName>
    </submittedName>
</protein>
<dbReference type="Proteomes" id="UP000566819">
    <property type="component" value="Unassembled WGS sequence"/>
</dbReference>
<gene>
    <name evidence="1" type="ORF">G7Y89_g11036</name>
</gene>
<proteinExistence type="predicted"/>
<comment type="caution">
    <text evidence="1">The sequence shown here is derived from an EMBL/GenBank/DDBJ whole genome shotgun (WGS) entry which is preliminary data.</text>
</comment>
<reference evidence="1 2" key="1">
    <citation type="submission" date="2020-03" db="EMBL/GenBank/DDBJ databases">
        <title>Draft Genome Sequence of Cudoniella acicularis.</title>
        <authorList>
            <person name="Buettner E."/>
            <person name="Kellner H."/>
        </authorList>
    </citation>
    <scope>NUCLEOTIDE SEQUENCE [LARGE SCALE GENOMIC DNA]</scope>
    <source>
        <strain evidence="1 2">DSM 108380</strain>
    </source>
</reference>
<organism evidence="1 2">
    <name type="scientific">Cudoniella acicularis</name>
    <dbReference type="NCBI Taxonomy" id="354080"/>
    <lineage>
        <taxon>Eukaryota</taxon>
        <taxon>Fungi</taxon>
        <taxon>Dikarya</taxon>
        <taxon>Ascomycota</taxon>
        <taxon>Pezizomycotina</taxon>
        <taxon>Leotiomycetes</taxon>
        <taxon>Helotiales</taxon>
        <taxon>Tricladiaceae</taxon>
        <taxon>Cudoniella</taxon>
    </lineage>
</organism>
<accession>A0A8H4RD41</accession>
<sequence>MSIIFGKVVFPSKVNTQGISAPKTGPQAYTSIAHAAINIKLDSDRTEQDDDFRLDIEPAIPPGSSRCIPTAKDYLERFTYFDFESATANSLSRLMFGLDNYQISHSNPVGGFFYEGITTL</sequence>
<evidence type="ECO:0000313" key="1">
    <source>
        <dbReference type="EMBL" id="KAF4627121.1"/>
    </source>
</evidence>
<dbReference type="EMBL" id="JAAMPI010001024">
    <property type="protein sequence ID" value="KAF4627121.1"/>
    <property type="molecule type" value="Genomic_DNA"/>
</dbReference>